<gene>
    <name evidence="1" type="ORF">Tcan_11957</name>
</gene>
<dbReference type="EMBL" id="JPKZ01001568">
    <property type="protein sequence ID" value="KHN81223.1"/>
    <property type="molecule type" value="Genomic_DNA"/>
</dbReference>
<keyword evidence="2" id="KW-1185">Reference proteome</keyword>
<feature type="non-terminal residue" evidence="1">
    <location>
        <position position="1"/>
    </location>
</feature>
<evidence type="ECO:0000313" key="1">
    <source>
        <dbReference type="EMBL" id="KHN81223.1"/>
    </source>
</evidence>
<proteinExistence type="predicted"/>
<dbReference type="Proteomes" id="UP000031036">
    <property type="component" value="Unassembled WGS sequence"/>
</dbReference>
<name>A0A0B2VI82_TOXCA</name>
<organism evidence="1 2">
    <name type="scientific">Toxocara canis</name>
    <name type="common">Canine roundworm</name>
    <dbReference type="NCBI Taxonomy" id="6265"/>
    <lineage>
        <taxon>Eukaryota</taxon>
        <taxon>Metazoa</taxon>
        <taxon>Ecdysozoa</taxon>
        <taxon>Nematoda</taxon>
        <taxon>Chromadorea</taxon>
        <taxon>Rhabditida</taxon>
        <taxon>Spirurina</taxon>
        <taxon>Ascaridomorpha</taxon>
        <taxon>Ascaridoidea</taxon>
        <taxon>Toxocaridae</taxon>
        <taxon>Toxocara</taxon>
    </lineage>
</organism>
<protein>
    <submittedName>
        <fullName evidence="1">Uncharacterized protein</fullName>
    </submittedName>
</protein>
<comment type="caution">
    <text evidence="1">The sequence shown here is derived from an EMBL/GenBank/DDBJ whole genome shotgun (WGS) entry which is preliminary data.</text>
</comment>
<sequence length="105" mass="11700">LDATGSRQTPNHSKQEQANTKATKVGYYFSAVAQLGNTPVMFFPSLAQLLNISASYPFQVKFYGQPFLDEVTRVMIFGTTKTATVVKRSNAFDELRVVKTPKIYS</sequence>
<accession>A0A0B2VI82</accession>
<reference evidence="1 2" key="1">
    <citation type="submission" date="2014-11" db="EMBL/GenBank/DDBJ databases">
        <title>Genetic blueprint of the zoonotic pathogen Toxocara canis.</title>
        <authorList>
            <person name="Zhu X.-Q."/>
            <person name="Korhonen P.K."/>
            <person name="Cai H."/>
            <person name="Young N.D."/>
            <person name="Nejsum P."/>
            <person name="von Samson-Himmelstjerna G."/>
            <person name="Boag P.R."/>
            <person name="Tan P."/>
            <person name="Li Q."/>
            <person name="Min J."/>
            <person name="Yang Y."/>
            <person name="Wang X."/>
            <person name="Fang X."/>
            <person name="Hall R.S."/>
            <person name="Hofmann A."/>
            <person name="Sternberg P.W."/>
            <person name="Jex A.R."/>
            <person name="Gasser R.B."/>
        </authorList>
    </citation>
    <scope>NUCLEOTIDE SEQUENCE [LARGE SCALE GENOMIC DNA]</scope>
    <source>
        <strain evidence="1">PN_DK_2014</strain>
    </source>
</reference>
<evidence type="ECO:0000313" key="2">
    <source>
        <dbReference type="Proteomes" id="UP000031036"/>
    </source>
</evidence>
<dbReference type="AlphaFoldDB" id="A0A0B2VI82"/>